<dbReference type="EMBL" id="GBXM01094630">
    <property type="protein sequence ID" value="JAH13947.1"/>
    <property type="molecule type" value="Transcribed_RNA"/>
</dbReference>
<dbReference type="AlphaFoldDB" id="A0A0E9QBP8"/>
<accession>A0A0E9QBP8</accession>
<sequence>MFRFQFKTNAKNRHCHFKSLIGKQKTRGGIQCGYSNNCIQLHN</sequence>
<organism evidence="1">
    <name type="scientific">Anguilla anguilla</name>
    <name type="common">European freshwater eel</name>
    <name type="synonym">Muraena anguilla</name>
    <dbReference type="NCBI Taxonomy" id="7936"/>
    <lineage>
        <taxon>Eukaryota</taxon>
        <taxon>Metazoa</taxon>
        <taxon>Chordata</taxon>
        <taxon>Craniata</taxon>
        <taxon>Vertebrata</taxon>
        <taxon>Euteleostomi</taxon>
        <taxon>Actinopterygii</taxon>
        <taxon>Neopterygii</taxon>
        <taxon>Teleostei</taxon>
        <taxon>Anguilliformes</taxon>
        <taxon>Anguillidae</taxon>
        <taxon>Anguilla</taxon>
    </lineage>
</organism>
<evidence type="ECO:0000313" key="1">
    <source>
        <dbReference type="EMBL" id="JAH13947.1"/>
    </source>
</evidence>
<name>A0A0E9QBP8_ANGAN</name>
<reference evidence="1" key="1">
    <citation type="submission" date="2014-11" db="EMBL/GenBank/DDBJ databases">
        <authorList>
            <person name="Amaro Gonzalez C."/>
        </authorList>
    </citation>
    <scope>NUCLEOTIDE SEQUENCE</scope>
</reference>
<protein>
    <submittedName>
        <fullName evidence="1">Uncharacterized protein</fullName>
    </submittedName>
</protein>
<reference evidence="1" key="2">
    <citation type="journal article" date="2015" name="Fish Shellfish Immunol.">
        <title>Early steps in the European eel (Anguilla anguilla)-Vibrio vulnificus interaction in the gills: Role of the RtxA13 toxin.</title>
        <authorList>
            <person name="Callol A."/>
            <person name="Pajuelo D."/>
            <person name="Ebbesson L."/>
            <person name="Teles M."/>
            <person name="MacKenzie S."/>
            <person name="Amaro C."/>
        </authorList>
    </citation>
    <scope>NUCLEOTIDE SEQUENCE</scope>
</reference>
<proteinExistence type="predicted"/>